<accession>A0ACC1J6Y7</accession>
<dbReference type="Proteomes" id="UP001150603">
    <property type="component" value="Unassembled WGS sequence"/>
</dbReference>
<protein>
    <submittedName>
        <fullName evidence="1">Uncharacterized protein</fullName>
    </submittedName>
</protein>
<keyword evidence="2" id="KW-1185">Reference proteome</keyword>
<dbReference type="EMBL" id="JANBPW010002628">
    <property type="protein sequence ID" value="KAJ1940153.1"/>
    <property type="molecule type" value="Genomic_DNA"/>
</dbReference>
<proteinExistence type="predicted"/>
<sequence>MCQHKLARTGGIQAYRQTQQVRHISIEPQSPPATAKNAMIVEAVKEAEAVLSGEAAPEAAQYTERLAVPLPPLLESFALAAVSGKHDSAVSDALAEKFGDDLQSIDNSIGSAKRRVHKWFASGQIWQSALLRVYETSDTLIDTAIVERTFEEAELSMVHATGRLNEKINGIAKQLARETAELDSVWQAQSSLQDAEFVDRIPAYVRWSLAQFWAINTAGVAGAVAGAAMYGVPAVYASTGGVGALVMAFVWLGRRWSLLESSIYSSLDSEGKRLRRDLMDVFRSEVRSALDAPVIDAIDSSPLIRKA</sequence>
<evidence type="ECO:0000313" key="1">
    <source>
        <dbReference type="EMBL" id="KAJ1940153.1"/>
    </source>
</evidence>
<organism evidence="1 2">
    <name type="scientific">Linderina macrospora</name>
    <dbReference type="NCBI Taxonomy" id="4868"/>
    <lineage>
        <taxon>Eukaryota</taxon>
        <taxon>Fungi</taxon>
        <taxon>Fungi incertae sedis</taxon>
        <taxon>Zoopagomycota</taxon>
        <taxon>Kickxellomycotina</taxon>
        <taxon>Kickxellomycetes</taxon>
        <taxon>Kickxellales</taxon>
        <taxon>Kickxellaceae</taxon>
        <taxon>Linderina</taxon>
    </lineage>
</organism>
<name>A0ACC1J6Y7_9FUNG</name>
<evidence type="ECO:0000313" key="2">
    <source>
        <dbReference type="Proteomes" id="UP001150603"/>
    </source>
</evidence>
<gene>
    <name evidence="1" type="ORF">FBU59_003895</name>
</gene>
<comment type="caution">
    <text evidence="1">The sequence shown here is derived from an EMBL/GenBank/DDBJ whole genome shotgun (WGS) entry which is preliminary data.</text>
</comment>
<reference evidence="1" key="1">
    <citation type="submission" date="2022-07" db="EMBL/GenBank/DDBJ databases">
        <title>Phylogenomic reconstructions and comparative analyses of Kickxellomycotina fungi.</title>
        <authorList>
            <person name="Reynolds N.K."/>
            <person name="Stajich J.E."/>
            <person name="Barry K."/>
            <person name="Grigoriev I.V."/>
            <person name="Crous P."/>
            <person name="Smith M.E."/>
        </authorList>
    </citation>
    <scope>NUCLEOTIDE SEQUENCE</scope>
    <source>
        <strain evidence="1">NRRL 5244</strain>
    </source>
</reference>